<reference evidence="13 14" key="1">
    <citation type="submission" date="2019-06" db="EMBL/GenBank/DDBJ databases">
        <title>Wine fermentation using esterase from Monascus purpureus.</title>
        <authorList>
            <person name="Geng C."/>
            <person name="Zhang Y."/>
        </authorList>
    </citation>
    <scope>NUCLEOTIDE SEQUENCE [LARGE SCALE GENOMIC DNA]</scope>
    <source>
        <strain evidence="13">HQ1</strain>
    </source>
</reference>
<evidence type="ECO:0000256" key="9">
    <source>
        <dbReference type="ARBA" id="ARBA00023285"/>
    </source>
</evidence>
<keyword evidence="7" id="KW-0378">Hydrolase</keyword>
<evidence type="ECO:0000256" key="10">
    <source>
        <dbReference type="ARBA" id="ARBA00051301"/>
    </source>
</evidence>
<dbReference type="Pfam" id="PF00291">
    <property type="entry name" value="PALP"/>
    <property type="match status" value="1"/>
</dbReference>
<evidence type="ECO:0000256" key="8">
    <source>
        <dbReference type="ARBA" id="ARBA00022833"/>
    </source>
</evidence>
<evidence type="ECO:0000313" key="13">
    <source>
        <dbReference type="EMBL" id="TQB69807.1"/>
    </source>
</evidence>
<dbReference type="InterPro" id="IPR036264">
    <property type="entry name" value="Bact_exopeptidase_dim_dom"/>
</dbReference>
<dbReference type="Gene3D" id="3.30.70.360">
    <property type="match status" value="1"/>
</dbReference>
<dbReference type="Pfam" id="PF01546">
    <property type="entry name" value="Peptidase_M20"/>
    <property type="match status" value="1"/>
</dbReference>
<proteinExistence type="inferred from homology"/>
<feature type="domain" description="Tryptophan synthase beta chain-like PALP" evidence="11">
    <location>
        <begin position="36"/>
        <end position="357"/>
    </location>
</feature>
<dbReference type="InterPro" id="IPR001261">
    <property type="entry name" value="ArgE/DapE_CS"/>
</dbReference>
<dbReference type="PANTHER" id="PTHR42937:SF1">
    <property type="entry name" value="DIAMINOPROPIONATE AMMONIA-LYASE"/>
    <property type="match status" value="1"/>
</dbReference>
<evidence type="ECO:0000259" key="11">
    <source>
        <dbReference type="Pfam" id="PF00291"/>
    </source>
</evidence>
<dbReference type="NCBIfam" id="NF006058">
    <property type="entry name" value="PRK08206.1"/>
    <property type="match status" value="1"/>
</dbReference>
<dbReference type="GO" id="GO:0009089">
    <property type="term" value="P:lysine biosynthetic process via diaminopimelate"/>
    <property type="evidence" value="ECO:0007669"/>
    <property type="project" value="UniProtKB-UniPathway"/>
</dbReference>
<dbReference type="SUPFAM" id="SSF53187">
    <property type="entry name" value="Zn-dependent exopeptidases"/>
    <property type="match status" value="1"/>
</dbReference>
<sequence>MAPRRPVYFNPNAKTWTAEPPATSLNLINRFHQQLPGYGPTRLVRLDEVAKELGVQAVYLKDESNRFSLPSFKILGASWAVFRAVARELGLALHTDIVSMKKALASASRPLSLFAATDGNHGRAVARMGSDLEIPVEIYVPANTHAATIELIEGEGAKVTVSAGNYDDAVAEAQAAAQQNAGILIQDFAFDGYEDIPRWITNGYLAMMREIDDQLKDEQVDLVVTPVGVGSLAQAAVEHFKRERNTTSVLTVEPDTAACLWKSLVRGEKGPEQTAGTIMAGLNCGTVSSISWPLLQSGVDASLTISDYESHVASLDLQAMGISAGPCGSASLAAVRRLTAADKTTLGLTRDSVVVLLSTEGRRDYDTPLSVFADDAVTLTQQLVQINSASPSMGTLPGPGETAIAQYIAAWLAHRGIESHWIEPTKGRPSIVGRVKGSGGGESLMFNGHIDTVTLVGYEGDPLSGKLVDGKIYGRGAGDMKGGLAAAMIALANAKTLGLKGDVILAAVADEEDGSLGTEQVLNAGWRADGAIVNEPTDLDIINAHKGFVWLQVDIHGVAAHGSRPDLGTDAISKAGYLLVELDRYAERLHQSPGDPRTGPGSVHCSIIKGGEEASSYPALCSVVLERRTVAGETAETVRQEVQSLLDKLVHDVSGFKYDLRVVFQRPPFDIPAEHPFCARVGDIVSESLGEKANFCGASYWTDCALLAAEGIPTVLWGPRGKGLHASEEWVEADSVQQVTDALTAIARQFCS</sequence>
<dbReference type="InterPro" id="IPR002933">
    <property type="entry name" value="Peptidase_M20"/>
</dbReference>
<dbReference type="NCBIfam" id="TIGR01910">
    <property type="entry name" value="DapE-ArgE"/>
    <property type="match status" value="1"/>
</dbReference>
<dbReference type="Gene3D" id="3.40.630.10">
    <property type="entry name" value="Zn peptidases"/>
    <property type="match status" value="1"/>
</dbReference>
<evidence type="ECO:0000259" key="12">
    <source>
        <dbReference type="Pfam" id="PF07687"/>
    </source>
</evidence>
<dbReference type="InterPro" id="IPR036052">
    <property type="entry name" value="TrpB-like_PALP_sf"/>
</dbReference>
<dbReference type="STRING" id="5098.A0A507QS42"/>
<organism evidence="13 14">
    <name type="scientific">Monascus purpureus</name>
    <name type="common">Red mold</name>
    <name type="synonym">Monascus anka</name>
    <dbReference type="NCBI Taxonomy" id="5098"/>
    <lineage>
        <taxon>Eukaryota</taxon>
        <taxon>Fungi</taxon>
        <taxon>Dikarya</taxon>
        <taxon>Ascomycota</taxon>
        <taxon>Pezizomycotina</taxon>
        <taxon>Eurotiomycetes</taxon>
        <taxon>Eurotiomycetidae</taxon>
        <taxon>Eurotiales</taxon>
        <taxon>Aspergillaceae</taxon>
        <taxon>Monascus</taxon>
    </lineage>
</organism>
<feature type="domain" description="Peptidase M20 dimerisation" evidence="12">
    <location>
        <begin position="543"/>
        <end position="649"/>
    </location>
</feature>
<dbReference type="Gene3D" id="3.40.50.1100">
    <property type="match status" value="2"/>
</dbReference>
<dbReference type="EC" id="3.5.1.18" evidence="5"/>
<evidence type="ECO:0000256" key="7">
    <source>
        <dbReference type="ARBA" id="ARBA00022801"/>
    </source>
</evidence>
<comment type="pathway">
    <text evidence="3">Amino-acid biosynthesis; L-lysine biosynthesis via DAP pathway; LL-2,6-diaminopimelate from (S)-tetrahydrodipicolinate (succinylase route): step 3/3.</text>
</comment>
<keyword evidence="14" id="KW-1185">Reference proteome</keyword>
<dbReference type="Pfam" id="PF07687">
    <property type="entry name" value="M20_dimer"/>
    <property type="match status" value="1"/>
</dbReference>
<comment type="cofactor">
    <cofactor evidence="2">
        <name>Zn(2+)</name>
        <dbReference type="ChEBI" id="CHEBI:29105"/>
    </cofactor>
</comment>
<dbReference type="AlphaFoldDB" id="A0A507QS42"/>
<dbReference type="PROSITE" id="PS00758">
    <property type="entry name" value="ARGE_DAPE_CPG2_1"/>
    <property type="match status" value="1"/>
</dbReference>
<protein>
    <recommendedName>
        <fullName evidence="6">Probable succinyl-diaminopimelate desuccinylase</fullName>
        <ecNumber evidence="5">3.5.1.18</ecNumber>
    </recommendedName>
</protein>
<evidence type="ECO:0000256" key="4">
    <source>
        <dbReference type="ARBA" id="ARBA00006247"/>
    </source>
</evidence>
<dbReference type="SUPFAM" id="SSF55031">
    <property type="entry name" value="Bacterial exopeptidase dimerisation domain"/>
    <property type="match status" value="1"/>
</dbReference>
<evidence type="ECO:0000256" key="1">
    <source>
        <dbReference type="ARBA" id="ARBA00001941"/>
    </source>
</evidence>
<keyword evidence="8" id="KW-0862">Zinc</keyword>
<comment type="catalytic activity">
    <reaction evidence="10">
        <text>N-succinyl-(2S,6S)-2,6-diaminopimelate + H2O = (2S,6S)-2,6-diaminopimelate + succinate</text>
        <dbReference type="Rhea" id="RHEA:22608"/>
        <dbReference type="ChEBI" id="CHEBI:15377"/>
        <dbReference type="ChEBI" id="CHEBI:30031"/>
        <dbReference type="ChEBI" id="CHEBI:57609"/>
        <dbReference type="ChEBI" id="CHEBI:58087"/>
        <dbReference type="EC" id="3.5.1.18"/>
    </reaction>
</comment>
<dbReference type="UniPathway" id="UPA00034">
    <property type="reaction ID" value="UER00021"/>
</dbReference>
<gene>
    <name evidence="13" type="ORF">MPDQ_001344</name>
</gene>
<keyword evidence="9" id="KW-0170">Cobalt</keyword>
<dbReference type="InterPro" id="IPR001926">
    <property type="entry name" value="TrpB-like_PALP"/>
</dbReference>
<evidence type="ECO:0000256" key="3">
    <source>
        <dbReference type="ARBA" id="ARBA00005130"/>
    </source>
</evidence>
<evidence type="ECO:0000256" key="5">
    <source>
        <dbReference type="ARBA" id="ARBA00011921"/>
    </source>
</evidence>
<dbReference type="SUPFAM" id="SSF53686">
    <property type="entry name" value="Tryptophan synthase beta subunit-like PLP-dependent enzymes"/>
    <property type="match status" value="1"/>
</dbReference>
<dbReference type="GO" id="GO:0009014">
    <property type="term" value="F:succinyl-diaminopimelate desuccinylase activity"/>
    <property type="evidence" value="ECO:0007669"/>
    <property type="project" value="UniProtKB-EC"/>
</dbReference>
<dbReference type="Proteomes" id="UP000319663">
    <property type="component" value="Unassembled WGS sequence"/>
</dbReference>
<name>A0A507QS42_MONPU</name>
<accession>A0A507QS42</accession>
<evidence type="ECO:0000313" key="14">
    <source>
        <dbReference type="Proteomes" id="UP000319663"/>
    </source>
</evidence>
<evidence type="ECO:0000256" key="6">
    <source>
        <dbReference type="ARBA" id="ARBA00016853"/>
    </source>
</evidence>
<comment type="similarity">
    <text evidence="4">Belongs to the peptidase M20A family.</text>
</comment>
<evidence type="ECO:0000256" key="2">
    <source>
        <dbReference type="ARBA" id="ARBA00001947"/>
    </source>
</evidence>
<dbReference type="PANTHER" id="PTHR42937">
    <property type="match status" value="1"/>
</dbReference>
<dbReference type="EMBL" id="VIFY01000135">
    <property type="protein sequence ID" value="TQB69807.1"/>
    <property type="molecule type" value="Genomic_DNA"/>
</dbReference>
<dbReference type="InterPro" id="IPR011650">
    <property type="entry name" value="Peptidase_M20_dimer"/>
</dbReference>
<comment type="caution">
    <text evidence="13">The sequence shown here is derived from an EMBL/GenBank/DDBJ whole genome shotgun (WGS) entry which is preliminary data.</text>
</comment>
<dbReference type="InterPro" id="IPR010182">
    <property type="entry name" value="ArgE/DapE"/>
</dbReference>
<comment type="cofactor">
    <cofactor evidence="1">
        <name>Co(2+)</name>
        <dbReference type="ChEBI" id="CHEBI:48828"/>
    </cofactor>
</comment>